<feature type="compositionally biased region" description="Low complexity" evidence="5">
    <location>
        <begin position="1036"/>
        <end position="1051"/>
    </location>
</feature>
<dbReference type="GO" id="GO:0016887">
    <property type="term" value="F:ATP hydrolysis activity"/>
    <property type="evidence" value="ECO:0007669"/>
    <property type="project" value="InterPro"/>
</dbReference>
<evidence type="ECO:0000256" key="2">
    <source>
        <dbReference type="ARBA" id="ARBA00018687"/>
    </source>
</evidence>
<gene>
    <name evidence="8" type="primary">Smc5</name>
    <name evidence="8" type="ORF">T4E_2166</name>
    <name evidence="7" type="ORF">T4E_6721</name>
</gene>
<feature type="non-terminal residue" evidence="8">
    <location>
        <position position="1183"/>
    </location>
</feature>
<organism evidence="8 9">
    <name type="scientific">Trichinella pseudospiralis</name>
    <name type="common">Parasitic roundworm</name>
    <dbReference type="NCBI Taxonomy" id="6337"/>
    <lineage>
        <taxon>Eukaryota</taxon>
        <taxon>Metazoa</taxon>
        <taxon>Ecdysozoa</taxon>
        <taxon>Nematoda</taxon>
        <taxon>Enoplea</taxon>
        <taxon>Dorylaimia</taxon>
        <taxon>Trichinellida</taxon>
        <taxon>Trichinellidae</taxon>
        <taxon>Trichinella</taxon>
    </lineage>
</organism>
<comment type="similarity">
    <text evidence="1">Belongs to the SMC family. SMC5 subfamily.</text>
</comment>
<proteinExistence type="inferred from homology"/>
<evidence type="ECO:0000256" key="5">
    <source>
        <dbReference type="SAM" id="MobiDB-lite"/>
    </source>
</evidence>
<feature type="domain" description="Rad50/SbcC-type AAA" evidence="6">
    <location>
        <begin position="45"/>
        <end position="273"/>
    </location>
</feature>
<feature type="non-terminal residue" evidence="8">
    <location>
        <position position="1"/>
    </location>
</feature>
<dbReference type="SUPFAM" id="SSF52540">
    <property type="entry name" value="P-loop containing nucleoside triphosphate hydrolases"/>
    <property type="match status" value="1"/>
</dbReference>
<dbReference type="EMBL" id="JYDU01000241">
    <property type="protein sequence ID" value="KRX88308.1"/>
    <property type="molecule type" value="Genomic_DNA"/>
</dbReference>
<dbReference type="Pfam" id="PF13476">
    <property type="entry name" value="AAA_23"/>
    <property type="match status" value="1"/>
</dbReference>
<evidence type="ECO:0000256" key="4">
    <source>
        <dbReference type="SAM" id="Coils"/>
    </source>
</evidence>
<dbReference type="Gene3D" id="3.40.50.300">
    <property type="entry name" value="P-loop containing nucleotide triphosphate hydrolases"/>
    <property type="match status" value="2"/>
</dbReference>
<evidence type="ECO:0000256" key="1">
    <source>
        <dbReference type="ARBA" id="ARBA00010171"/>
    </source>
</evidence>
<evidence type="ECO:0000313" key="9">
    <source>
        <dbReference type="Proteomes" id="UP000054815"/>
    </source>
</evidence>
<feature type="region of interest" description="Disordered" evidence="5">
    <location>
        <begin position="1025"/>
        <end position="1055"/>
    </location>
</feature>
<dbReference type="GO" id="GO:0005634">
    <property type="term" value="C:nucleus"/>
    <property type="evidence" value="ECO:0007669"/>
    <property type="project" value="TreeGrafter"/>
</dbReference>
<dbReference type="Gene3D" id="1.10.287.1490">
    <property type="match status" value="1"/>
</dbReference>
<accession>A0A0V0XJY3</accession>
<sequence length="1183" mass="136131">LKTTTFKVLDLLEVPYQRHGLLLIWYYYMECRYDTKYFYPGAICSIKLENFMIHDKFLMHPGPDLNMVFAPNGTGKSAILCAVCLVFGGTPKIIGRSARVEDYIKWNRNEARIHGKTQHYVDGVASTRKAVRIIAQKYQIQVNNICQFLAQDRVVEFSKQSPVDLLKNTIFTVGQCDLKEKYDTMHLFKQNIAEAKSAKKCHLEKQKELHARICSLEPSMRAYRYQQRKKEELRRLKTKLSYVHYEQARIQYCDVDKEYMELKQSLKQLRQQYSSVFMKLNALENNIHRLHNLFQKNVQTKGVLRSKIRRIRNSQLSGLDVKHKLRRAVYEWKKITEHINNFDKIKQSLCDSVEEHKKMVDTKEKQIPKLMDSRNEIQASIDNLKPILQNVETVVRACSSEFASAKRQTEIARDQLLLVKHIATERLNLLGKVRPTYREAYLWLCRNRSSLKGNFYLPFLTVNVASIDHGLFIENTMSFRDLTTFLFDLTSDLRIFIKYTIRADIKVSTGIAPAKYAGRIVQMDDSLRHCGFGGVVSDCIIAPQGVKNYMRILGNLDRILFGSTTVDNNLDRATMCVANHRLSRFITTHHNGFVFCSPYTGRVSTSCRSAKNNLCQEKRIAFSKAQAAAQIERDKMEKFVRAKNEVQSSLNEIANLRQRLQRLENKYNTRYMQITLITIWEETNERHHESVLTYEVYEKELKLTAKERELRRVLQEQVNMKEKEWKLKKVKALKTLANLMKALGKPLQTAIEIIQLPKEYSGLSDSVDELNANIKIIEEILKNADPSIEKDAAEYMRLSAENEKMNIEFASLDNKVKELNFAFQNSKLEFGNAMGNAIGEISKQFCRFMSQLDGSGEICLENCPTETSCDYGLNIKVKFSGNRSLRKLDHRRQSGGERCVSTMLYMLALQKSCKVPFRFLDEINQGVDEQNERLLMQLINSIVQELKSDTVGDHSTCTSQYFMLSPKVLREGSYGDYCKVGFQSRKKPINSVLASKLACGPTKRSIEHETVQNVLTNDVKSKLAASDDDSTISTGSNVRDSPASSSRSARVGGDEVLKSLDPQRVKLTLQSLQKVSNPKIMENEETVEMAVKLLVKPARENRPPTFEEMENVFRIIDNNVNLKVADLKHFFERVVREKTLTQAEADEIVKRLLAKMALSKKKLLRLNDVREFLTSLMMTAKSC</sequence>
<reference evidence="8 9" key="1">
    <citation type="submission" date="2015-01" db="EMBL/GenBank/DDBJ databases">
        <title>Evolution of Trichinella species and genotypes.</title>
        <authorList>
            <person name="Korhonen P.K."/>
            <person name="Edoardo P."/>
            <person name="Giuseppe L.R."/>
            <person name="Gasser R.B."/>
        </authorList>
    </citation>
    <scope>NUCLEOTIDE SEQUENCE [LARGE SCALE GENOMIC DNA]</scope>
    <source>
        <strain evidence="8">ISS141</strain>
    </source>
</reference>
<dbReference type="PANTHER" id="PTHR45916">
    <property type="entry name" value="STRUCTURAL MAINTENANCE OF CHROMOSOMES PROTEIN 5"/>
    <property type="match status" value="1"/>
</dbReference>
<keyword evidence="3 4" id="KW-0175">Coiled coil</keyword>
<dbReference type="InterPro" id="IPR038729">
    <property type="entry name" value="Rad50/SbcC_AAA"/>
</dbReference>
<evidence type="ECO:0000313" key="8">
    <source>
        <dbReference type="EMBL" id="KRX88313.1"/>
    </source>
</evidence>
<dbReference type="Proteomes" id="UP000054815">
    <property type="component" value="Unassembled WGS sequence"/>
</dbReference>
<name>A0A0V0XJY3_TRIPS</name>
<feature type="coiled-coil region" evidence="4">
    <location>
        <begin position="788"/>
        <end position="815"/>
    </location>
</feature>
<dbReference type="EMBL" id="JYDU01000241">
    <property type="protein sequence ID" value="KRX88313.1"/>
    <property type="molecule type" value="Genomic_DNA"/>
</dbReference>
<feature type="coiled-coil region" evidence="4">
    <location>
        <begin position="639"/>
        <end position="673"/>
    </location>
</feature>
<dbReference type="PANTHER" id="PTHR45916:SF1">
    <property type="entry name" value="STRUCTURAL MAINTENANCE OF CHROMOSOMES PROTEIN 5"/>
    <property type="match status" value="1"/>
</dbReference>
<dbReference type="GO" id="GO:0000724">
    <property type="term" value="P:double-strand break repair via homologous recombination"/>
    <property type="evidence" value="ECO:0007669"/>
    <property type="project" value="TreeGrafter"/>
</dbReference>
<protein>
    <recommendedName>
        <fullName evidence="2">Structural maintenance of chromosomes protein 5</fullName>
    </recommendedName>
</protein>
<evidence type="ECO:0000256" key="3">
    <source>
        <dbReference type="ARBA" id="ARBA00023054"/>
    </source>
</evidence>
<comment type="caution">
    <text evidence="8">The sequence shown here is derived from an EMBL/GenBank/DDBJ whole genome shotgun (WGS) entry which is preliminary data.</text>
</comment>
<dbReference type="InterPro" id="IPR027417">
    <property type="entry name" value="P-loop_NTPase"/>
</dbReference>
<dbReference type="AlphaFoldDB" id="A0A0V0XJY3"/>
<dbReference type="GO" id="GO:0030915">
    <property type="term" value="C:Smc5-Smc6 complex"/>
    <property type="evidence" value="ECO:0007669"/>
    <property type="project" value="TreeGrafter"/>
</dbReference>
<evidence type="ECO:0000313" key="7">
    <source>
        <dbReference type="EMBL" id="KRX88308.1"/>
    </source>
</evidence>
<dbReference type="GO" id="GO:0003697">
    <property type="term" value="F:single-stranded DNA binding"/>
    <property type="evidence" value="ECO:0007669"/>
    <property type="project" value="TreeGrafter"/>
</dbReference>
<evidence type="ECO:0000259" key="6">
    <source>
        <dbReference type="Pfam" id="PF13476"/>
    </source>
</evidence>